<dbReference type="PANTHER" id="PTHR16515:SF49">
    <property type="entry name" value="GASTRULA ZINC FINGER PROTEIN XLCGF49.1-LIKE-RELATED"/>
    <property type="match status" value="1"/>
</dbReference>
<evidence type="ECO:0000256" key="4">
    <source>
        <dbReference type="ARBA" id="ARBA00022771"/>
    </source>
</evidence>
<reference evidence="11" key="1">
    <citation type="submission" date="2025-08" db="UniProtKB">
        <authorList>
            <consortium name="RefSeq"/>
        </authorList>
    </citation>
    <scope>IDENTIFICATION</scope>
</reference>
<proteinExistence type="predicted"/>
<evidence type="ECO:0000313" key="10">
    <source>
        <dbReference type="Proteomes" id="UP000695022"/>
    </source>
</evidence>
<evidence type="ECO:0000256" key="8">
    <source>
        <dbReference type="SAM" id="MobiDB-lite"/>
    </source>
</evidence>
<evidence type="ECO:0000256" key="1">
    <source>
        <dbReference type="ARBA" id="ARBA00004123"/>
    </source>
</evidence>
<evidence type="ECO:0000259" key="9">
    <source>
        <dbReference type="PROSITE" id="PS50157"/>
    </source>
</evidence>
<dbReference type="PROSITE" id="PS50157">
    <property type="entry name" value="ZINC_FINGER_C2H2_2"/>
    <property type="match status" value="2"/>
</dbReference>
<dbReference type="InterPro" id="IPR013087">
    <property type="entry name" value="Znf_C2H2_type"/>
</dbReference>
<feature type="domain" description="C2H2-type" evidence="9">
    <location>
        <begin position="136"/>
        <end position="165"/>
    </location>
</feature>
<sequence length="275" mass="30167">MGTLSPAGGQESSSSWGLRTETVQPKEESTENWSPVQSKEEPTKNWLSINPQEPGENCSPVQPKEEPIENWSPTNPQEPGENWSPVQPKEEPIENWSSTNLQEPIRPKPSHLLSHLLSGTFDAPPAPPAHGGYPPMMCGRCGRMFTRGSAFSNHQKACLTSGRQRTQHANTAICTMCGHQFANATALANHQRTCGLERQTAVPHEATFACCHCGWASKRASSFTYHMKTCALANSAAGGDGSSGDDAMQCDICKRRFEDLMGLMEHRRNLSCMQE</sequence>
<evidence type="ECO:0000313" key="11">
    <source>
        <dbReference type="RefSeq" id="XP_014672313.1"/>
    </source>
</evidence>
<feature type="compositionally biased region" description="Polar residues" evidence="8">
    <location>
        <begin position="10"/>
        <end position="23"/>
    </location>
</feature>
<comment type="subcellular location">
    <subcellularLocation>
        <location evidence="1">Nucleus</location>
    </subcellularLocation>
</comment>
<keyword evidence="3" id="KW-0677">Repeat</keyword>
<dbReference type="SUPFAM" id="SSF57667">
    <property type="entry name" value="beta-beta-alpha zinc fingers"/>
    <property type="match status" value="1"/>
</dbReference>
<evidence type="ECO:0000256" key="2">
    <source>
        <dbReference type="ARBA" id="ARBA00022723"/>
    </source>
</evidence>
<dbReference type="Proteomes" id="UP000695022">
    <property type="component" value="Unplaced"/>
</dbReference>
<keyword evidence="2" id="KW-0479">Metal-binding</keyword>
<keyword evidence="5" id="KW-0862">Zinc</keyword>
<protein>
    <submittedName>
        <fullName evidence="11">Zinc finger protein 449-like</fullName>
    </submittedName>
</protein>
<organism evidence="10 11">
    <name type="scientific">Priapulus caudatus</name>
    <name type="common">Priapulid worm</name>
    <dbReference type="NCBI Taxonomy" id="37621"/>
    <lineage>
        <taxon>Eukaryota</taxon>
        <taxon>Metazoa</taxon>
        <taxon>Ecdysozoa</taxon>
        <taxon>Scalidophora</taxon>
        <taxon>Priapulida</taxon>
        <taxon>Priapulimorpha</taxon>
        <taxon>Priapulimorphida</taxon>
        <taxon>Priapulidae</taxon>
        <taxon>Priapulus</taxon>
    </lineage>
</organism>
<feature type="domain" description="C2H2-type" evidence="9">
    <location>
        <begin position="172"/>
        <end position="199"/>
    </location>
</feature>
<dbReference type="Pfam" id="PF00096">
    <property type="entry name" value="zf-C2H2"/>
    <property type="match status" value="1"/>
</dbReference>
<feature type="region of interest" description="Disordered" evidence="8">
    <location>
        <begin position="1"/>
        <end position="91"/>
    </location>
</feature>
<dbReference type="InterPro" id="IPR036236">
    <property type="entry name" value="Znf_C2H2_sf"/>
</dbReference>
<accession>A0ABM1EJE2</accession>
<dbReference type="RefSeq" id="XP_014672313.1">
    <property type="nucleotide sequence ID" value="XM_014816827.1"/>
</dbReference>
<evidence type="ECO:0000256" key="3">
    <source>
        <dbReference type="ARBA" id="ARBA00022737"/>
    </source>
</evidence>
<name>A0ABM1EJE2_PRICU</name>
<dbReference type="InterPro" id="IPR050331">
    <property type="entry name" value="Zinc_finger"/>
</dbReference>
<evidence type="ECO:0000256" key="7">
    <source>
        <dbReference type="PROSITE-ProRule" id="PRU00042"/>
    </source>
</evidence>
<keyword evidence="6" id="KW-0539">Nucleus</keyword>
<keyword evidence="4 7" id="KW-0863">Zinc-finger</keyword>
<evidence type="ECO:0000256" key="6">
    <source>
        <dbReference type="ARBA" id="ARBA00023242"/>
    </source>
</evidence>
<dbReference type="Gene3D" id="3.30.160.60">
    <property type="entry name" value="Classic Zinc Finger"/>
    <property type="match status" value="2"/>
</dbReference>
<keyword evidence="10" id="KW-1185">Reference proteome</keyword>
<dbReference type="PANTHER" id="PTHR16515">
    <property type="entry name" value="PR DOMAIN ZINC FINGER PROTEIN"/>
    <property type="match status" value="1"/>
</dbReference>
<gene>
    <name evidence="11" type="primary">LOC106812844</name>
</gene>
<dbReference type="GeneID" id="106812844"/>
<evidence type="ECO:0000256" key="5">
    <source>
        <dbReference type="ARBA" id="ARBA00022833"/>
    </source>
</evidence>